<dbReference type="OrthoDB" id="10260712at2759"/>
<dbReference type="GO" id="GO:0043248">
    <property type="term" value="P:proteasome assembly"/>
    <property type="evidence" value="ECO:0007669"/>
    <property type="project" value="TreeGrafter"/>
</dbReference>
<dbReference type="Pfam" id="PF09754">
    <property type="entry name" value="PAC2"/>
    <property type="match status" value="1"/>
</dbReference>
<dbReference type="Gene3D" id="3.40.50.10900">
    <property type="entry name" value="PAC-like subunit"/>
    <property type="match status" value="2"/>
</dbReference>
<accession>A0A833QRH4</accession>
<dbReference type="InterPro" id="IPR038389">
    <property type="entry name" value="PSMG2_sf"/>
</dbReference>
<comment type="caution">
    <text evidence="5">The sequence shown here is derived from an EMBL/GenBank/DDBJ whole genome shotgun (WGS) entry which is preliminary data.</text>
</comment>
<dbReference type="PANTHER" id="PTHR12970:SF1">
    <property type="entry name" value="PROTEASOME ASSEMBLY CHAPERONE 2"/>
    <property type="match status" value="1"/>
</dbReference>
<dbReference type="InterPro" id="IPR016562">
    <property type="entry name" value="Proteasome_assmbl_chp_2_euk"/>
</dbReference>
<dbReference type="InterPro" id="IPR019151">
    <property type="entry name" value="Proteasome_assmbl_chaperone_2"/>
</dbReference>
<evidence type="ECO:0000256" key="2">
    <source>
        <dbReference type="ARBA" id="ARBA00023186"/>
    </source>
</evidence>
<proteinExistence type="inferred from homology"/>
<dbReference type="PIRSF" id="PIRSF010044">
    <property type="entry name" value="UCP010044"/>
    <property type="match status" value="1"/>
</dbReference>
<dbReference type="FunFam" id="3.40.50.10900:FF:000005">
    <property type="entry name" value="Proteasome assembly chaperone 2"/>
    <property type="match status" value="1"/>
</dbReference>
<dbReference type="PANTHER" id="PTHR12970">
    <property type="entry name" value="PROTEASOME ASSEMBLY CHAPERONE 2"/>
    <property type="match status" value="1"/>
</dbReference>
<evidence type="ECO:0000313" key="5">
    <source>
        <dbReference type="EMBL" id="KAF3323972.1"/>
    </source>
</evidence>
<comment type="similarity">
    <text evidence="3 4">Belongs to the PSMG2 family.</text>
</comment>
<dbReference type="EMBL" id="SWLB01000022">
    <property type="protein sequence ID" value="KAF3323972.1"/>
    <property type="molecule type" value="Genomic_DNA"/>
</dbReference>
<protein>
    <recommendedName>
        <fullName evidence="1 4">Proteasome assembly chaperone 2</fullName>
    </recommendedName>
</protein>
<evidence type="ECO:0000256" key="4">
    <source>
        <dbReference type="PIRNR" id="PIRNR010044"/>
    </source>
</evidence>
<dbReference type="AlphaFoldDB" id="A0A833QRH4"/>
<dbReference type="Proteomes" id="UP000623129">
    <property type="component" value="Unassembled WGS sequence"/>
</dbReference>
<reference evidence="5" key="1">
    <citation type="submission" date="2020-01" db="EMBL/GenBank/DDBJ databases">
        <title>Genome sequence of Kobresia littledalei, the first chromosome-level genome in the family Cyperaceae.</title>
        <authorList>
            <person name="Qu G."/>
        </authorList>
    </citation>
    <scope>NUCLEOTIDE SEQUENCE</scope>
    <source>
        <strain evidence="5">C.B.Clarke</strain>
        <tissue evidence="5">Leaf</tissue>
    </source>
</reference>
<keyword evidence="5" id="KW-0647">Proteasome</keyword>
<evidence type="ECO:0000256" key="1">
    <source>
        <dbReference type="ARBA" id="ARBA00019186"/>
    </source>
</evidence>
<evidence type="ECO:0000256" key="3">
    <source>
        <dbReference type="ARBA" id="ARBA00025745"/>
    </source>
</evidence>
<keyword evidence="2 4" id="KW-0143">Chaperone</keyword>
<comment type="function">
    <text evidence="4">Chaperone protein which promotes assembly of the 20S proteasome as part of a heterodimer with PSMG1.</text>
</comment>
<keyword evidence="6" id="KW-1185">Reference proteome</keyword>
<sequence>MEFAAEEGQSFSPDCPALLLPALSIGNVGQFATDLLISSVRAKRVGYLDEPSVLPCVGNDAFAPVPQGDLSLSLEAYESALHGLTLIQQRSPVIKGMMISFARNMADFIHSIGKNHVLILSSLDSGRRKRIDASSNMQIYYLSSVSDDGSNQDCENLGWKKLDKYDPCQRRWKYLESLAGGASPDDEELITDEEEFTESDYYASLPFSALFTCLKAKGLKVTCLLCYCSEGDNISDSFQLAHATCKLLGLNPEKFHGNEGGGWMIPLSWKSVYGPPPDMTLF</sequence>
<evidence type="ECO:0000313" key="6">
    <source>
        <dbReference type="Proteomes" id="UP000623129"/>
    </source>
</evidence>
<organism evidence="5 6">
    <name type="scientific">Carex littledalei</name>
    <dbReference type="NCBI Taxonomy" id="544730"/>
    <lineage>
        <taxon>Eukaryota</taxon>
        <taxon>Viridiplantae</taxon>
        <taxon>Streptophyta</taxon>
        <taxon>Embryophyta</taxon>
        <taxon>Tracheophyta</taxon>
        <taxon>Spermatophyta</taxon>
        <taxon>Magnoliopsida</taxon>
        <taxon>Liliopsida</taxon>
        <taxon>Poales</taxon>
        <taxon>Cyperaceae</taxon>
        <taxon>Cyperoideae</taxon>
        <taxon>Cariceae</taxon>
        <taxon>Carex</taxon>
        <taxon>Carex subgen. Euthyceras</taxon>
    </lineage>
</organism>
<name>A0A833QRH4_9POAL</name>
<comment type="subunit">
    <text evidence="4">Forms a heterodimer with PSMG1.</text>
</comment>
<dbReference type="GO" id="GO:0005829">
    <property type="term" value="C:cytosol"/>
    <property type="evidence" value="ECO:0007669"/>
    <property type="project" value="TreeGrafter"/>
</dbReference>
<dbReference type="GO" id="GO:0005634">
    <property type="term" value="C:nucleus"/>
    <property type="evidence" value="ECO:0007669"/>
    <property type="project" value="TreeGrafter"/>
</dbReference>
<dbReference type="FunFam" id="3.40.50.10900:FF:000004">
    <property type="entry name" value="Proteasome assembly chaperone 2"/>
    <property type="match status" value="1"/>
</dbReference>
<gene>
    <name evidence="5" type="ORF">FCM35_KLT11439</name>
</gene>
<dbReference type="GO" id="GO:0000502">
    <property type="term" value="C:proteasome complex"/>
    <property type="evidence" value="ECO:0007669"/>
    <property type="project" value="UniProtKB-KW"/>
</dbReference>